<evidence type="ECO:0000313" key="2">
    <source>
        <dbReference type="EMBL" id="KAF5768641.1"/>
    </source>
</evidence>
<evidence type="ECO:0000256" key="1">
    <source>
        <dbReference type="SAM" id="MobiDB-lite"/>
    </source>
</evidence>
<dbReference type="EMBL" id="MNCJ02000329">
    <property type="protein sequence ID" value="KAF5768641.1"/>
    <property type="molecule type" value="Genomic_DNA"/>
</dbReference>
<reference evidence="2" key="2">
    <citation type="submission" date="2020-06" db="EMBL/GenBank/DDBJ databases">
        <title>Helianthus annuus Genome sequencing and assembly Release 2.</title>
        <authorList>
            <person name="Gouzy J."/>
            <person name="Langlade N."/>
            <person name="Munos S."/>
        </authorList>
    </citation>
    <scope>NUCLEOTIDE SEQUENCE</scope>
    <source>
        <tissue evidence="2">Leaves</tissue>
    </source>
</reference>
<dbReference type="Gramene" id="mRNA:HanXRQr2_Chr14g0638731">
    <property type="protein sequence ID" value="CDS:HanXRQr2_Chr14g0638731.1"/>
    <property type="gene ID" value="HanXRQr2_Chr14g0638731"/>
</dbReference>
<accession>A0A9K3H769</accession>
<gene>
    <name evidence="2" type="ORF">HanXRQr2_Chr14g0638731</name>
</gene>
<feature type="region of interest" description="Disordered" evidence="1">
    <location>
        <begin position="66"/>
        <end position="97"/>
    </location>
</feature>
<organism evidence="2 3">
    <name type="scientific">Helianthus annuus</name>
    <name type="common">Common sunflower</name>
    <dbReference type="NCBI Taxonomy" id="4232"/>
    <lineage>
        <taxon>Eukaryota</taxon>
        <taxon>Viridiplantae</taxon>
        <taxon>Streptophyta</taxon>
        <taxon>Embryophyta</taxon>
        <taxon>Tracheophyta</taxon>
        <taxon>Spermatophyta</taxon>
        <taxon>Magnoliopsida</taxon>
        <taxon>eudicotyledons</taxon>
        <taxon>Gunneridae</taxon>
        <taxon>Pentapetalae</taxon>
        <taxon>asterids</taxon>
        <taxon>campanulids</taxon>
        <taxon>Asterales</taxon>
        <taxon>Asteraceae</taxon>
        <taxon>Asteroideae</taxon>
        <taxon>Heliantheae alliance</taxon>
        <taxon>Heliantheae</taxon>
        <taxon>Helianthus</taxon>
    </lineage>
</organism>
<name>A0A9K3H769_HELAN</name>
<dbReference type="Proteomes" id="UP000215914">
    <property type="component" value="Unassembled WGS sequence"/>
</dbReference>
<evidence type="ECO:0000313" key="3">
    <source>
        <dbReference type="Proteomes" id="UP000215914"/>
    </source>
</evidence>
<proteinExistence type="predicted"/>
<keyword evidence="3" id="KW-1185">Reference proteome</keyword>
<comment type="caution">
    <text evidence="2">The sequence shown here is derived from an EMBL/GenBank/DDBJ whole genome shotgun (WGS) entry which is preliminary data.</text>
</comment>
<dbReference type="AlphaFoldDB" id="A0A9K3H769"/>
<reference evidence="2" key="1">
    <citation type="journal article" date="2017" name="Nature">
        <title>The sunflower genome provides insights into oil metabolism, flowering and Asterid evolution.</title>
        <authorList>
            <person name="Badouin H."/>
            <person name="Gouzy J."/>
            <person name="Grassa C.J."/>
            <person name="Murat F."/>
            <person name="Staton S.E."/>
            <person name="Cottret L."/>
            <person name="Lelandais-Briere C."/>
            <person name="Owens G.L."/>
            <person name="Carrere S."/>
            <person name="Mayjonade B."/>
            <person name="Legrand L."/>
            <person name="Gill N."/>
            <person name="Kane N.C."/>
            <person name="Bowers J.E."/>
            <person name="Hubner S."/>
            <person name="Bellec A."/>
            <person name="Berard A."/>
            <person name="Berges H."/>
            <person name="Blanchet N."/>
            <person name="Boniface M.C."/>
            <person name="Brunel D."/>
            <person name="Catrice O."/>
            <person name="Chaidir N."/>
            <person name="Claudel C."/>
            <person name="Donnadieu C."/>
            <person name="Faraut T."/>
            <person name="Fievet G."/>
            <person name="Helmstetter N."/>
            <person name="King M."/>
            <person name="Knapp S.J."/>
            <person name="Lai Z."/>
            <person name="Le Paslier M.C."/>
            <person name="Lippi Y."/>
            <person name="Lorenzon L."/>
            <person name="Mandel J.R."/>
            <person name="Marage G."/>
            <person name="Marchand G."/>
            <person name="Marquand E."/>
            <person name="Bret-Mestries E."/>
            <person name="Morien E."/>
            <person name="Nambeesan S."/>
            <person name="Nguyen T."/>
            <person name="Pegot-Espagnet P."/>
            <person name="Pouilly N."/>
            <person name="Raftis F."/>
            <person name="Sallet E."/>
            <person name="Schiex T."/>
            <person name="Thomas J."/>
            <person name="Vandecasteele C."/>
            <person name="Vares D."/>
            <person name="Vear F."/>
            <person name="Vautrin S."/>
            <person name="Crespi M."/>
            <person name="Mangin B."/>
            <person name="Burke J.M."/>
            <person name="Salse J."/>
            <person name="Munos S."/>
            <person name="Vincourt P."/>
            <person name="Rieseberg L.H."/>
            <person name="Langlade N.B."/>
        </authorList>
    </citation>
    <scope>NUCLEOTIDE SEQUENCE</scope>
    <source>
        <tissue evidence="2">Leaves</tissue>
    </source>
</reference>
<sequence>MPAEFEEPIFFEFRTKTISLLTGASSNRCETKQYENFLSPICTGNEAGPRPNPAIPAGCRVERIEHPTTKSFTPPSLKFKVSDNNNPDVDPDPYCTI</sequence>
<protein>
    <submittedName>
        <fullName evidence="2">Uncharacterized protein</fullName>
    </submittedName>
</protein>